<name>A0A090EJD6_MESPL</name>
<evidence type="ECO:0000256" key="1">
    <source>
        <dbReference type="SAM" id="SignalP"/>
    </source>
</evidence>
<evidence type="ECO:0000259" key="2">
    <source>
        <dbReference type="Pfam" id="PF13670"/>
    </source>
</evidence>
<evidence type="ECO:0000313" key="3">
    <source>
        <dbReference type="EMBL" id="CDX30842.1"/>
    </source>
</evidence>
<dbReference type="GeneID" id="31888953"/>
<evidence type="ECO:0000313" key="5">
    <source>
        <dbReference type="Proteomes" id="UP000046373"/>
    </source>
</evidence>
<reference evidence="4" key="1">
    <citation type="submission" date="2014-08" db="EMBL/GenBank/DDBJ databases">
        <title>DNA barcoding of Bradysia (Diptera: Sciaridae) for detection of the immature stages on agricultural crops.</title>
        <authorList>
            <person name="Shin S."/>
            <person name="Jung S."/>
            <person name="Heller K."/>
            <person name="Menzel F."/>
            <person name="Hong T.-K."/>
            <person name="Lee H."/>
            <person name="Lee S."/>
        </authorList>
    </citation>
    <scope>NUCLEOTIDE SEQUENCE</scope>
</reference>
<dbReference type="EMBL" id="CCND01000011">
    <property type="protein sequence ID" value="CDX54813.1"/>
    <property type="molecule type" value="Genomic_DNA"/>
</dbReference>
<evidence type="ECO:0000313" key="6">
    <source>
        <dbReference type="Proteomes" id="UP000182888"/>
    </source>
</evidence>
<proteinExistence type="predicted"/>
<evidence type="ECO:0000313" key="4">
    <source>
        <dbReference type="EMBL" id="CDX54813.1"/>
    </source>
</evidence>
<sequence>MRAVVLATGIAVLLAGGPAFAADDKALPPQNAKKLSEIVAKVERRTDFRYVKEVDWDSDGYTITYYTTDKAKVQITYDPVTGEPK</sequence>
<feature type="chain" id="PRO_5014219013" description="PepSY domain-containing protein" evidence="1">
    <location>
        <begin position="22"/>
        <end position="85"/>
    </location>
</feature>
<accession>A0A090EJD6</accession>
<feature type="domain" description="PepSY" evidence="2">
    <location>
        <begin position="6"/>
        <end position="83"/>
    </location>
</feature>
<keyword evidence="1" id="KW-0732">Signal</keyword>
<gene>
    <name evidence="4" type="ORF">MPL1032_190276</name>
    <name evidence="3" type="ORF">MPLDJ20_140057</name>
</gene>
<dbReference type="Pfam" id="PF13670">
    <property type="entry name" value="PepSY_2"/>
    <property type="match status" value="1"/>
</dbReference>
<dbReference type="InterPro" id="IPR025711">
    <property type="entry name" value="PepSY"/>
</dbReference>
<dbReference type="Proteomes" id="UP000046373">
    <property type="component" value="Unassembled WGS sequence"/>
</dbReference>
<dbReference type="Proteomes" id="UP000182888">
    <property type="component" value="Unassembled WGS sequence"/>
</dbReference>
<feature type="signal peptide" evidence="1">
    <location>
        <begin position="1"/>
        <end position="21"/>
    </location>
</feature>
<reference evidence="6" key="2">
    <citation type="submission" date="2014-08" db="EMBL/GenBank/DDBJ databases">
        <authorList>
            <person name="Edwards T."/>
        </authorList>
    </citation>
    <scope>NUCLEOTIDE SEQUENCE [LARGE SCALE GENOMIC DNA]</scope>
</reference>
<dbReference type="EMBL" id="CCNB01000006">
    <property type="protein sequence ID" value="CDX30842.1"/>
    <property type="molecule type" value="Genomic_DNA"/>
</dbReference>
<reference evidence="3 5" key="3">
    <citation type="submission" date="2014-08" db="EMBL/GenBank/DDBJ databases">
        <authorList>
            <person name="Moulin Lionel"/>
        </authorList>
    </citation>
    <scope>NUCLEOTIDE SEQUENCE [LARGE SCALE GENOMIC DNA]</scope>
</reference>
<protein>
    <recommendedName>
        <fullName evidence="2">PepSY domain-containing protein</fullName>
    </recommendedName>
</protein>
<organism evidence="3 5">
    <name type="scientific">Mesorhizobium plurifarium</name>
    <dbReference type="NCBI Taxonomy" id="69974"/>
    <lineage>
        <taxon>Bacteria</taxon>
        <taxon>Pseudomonadati</taxon>
        <taxon>Pseudomonadota</taxon>
        <taxon>Alphaproteobacteria</taxon>
        <taxon>Hyphomicrobiales</taxon>
        <taxon>Phyllobacteriaceae</taxon>
        <taxon>Mesorhizobium</taxon>
    </lineage>
</organism>
<dbReference type="AlphaFoldDB" id="A0A090EJD6"/>